<accession>A0A2L2XBK5</accession>
<dbReference type="Proteomes" id="UP000239549">
    <property type="component" value="Unassembled WGS sequence"/>
</dbReference>
<keyword evidence="1" id="KW-0808">Transferase</keyword>
<dbReference type="Pfam" id="PF13692">
    <property type="entry name" value="Glyco_trans_1_4"/>
    <property type="match status" value="1"/>
</dbReference>
<name>A0A2L2XBK5_9FIRM</name>
<dbReference type="Gene3D" id="3.40.50.2000">
    <property type="entry name" value="Glycogen Phosphorylase B"/>
    <property type="match status" value="1"/>
</dbReference>
<evidence type="ECO:0000313" key="1">
    <source>
        <dbReference type="EMBL" id="GBF33462.1"/>
    </source>
</evidence>
<proteinExistence type="predicted"/>
<organism evidence="1 2">
    <name type="scientific">Desulfocucumis palustris</name>
    <dbReference type="NCBI Taxonomy" id="1898651"/>
    <lineage>
        <taxon>Bacteria</taxon>
        <taxon>Bacillati</taxon>
        <taxon>Bacillota</taxon>
        <taxon>Clostridia</taxon>
        <taxon>Eubacteriales</taxon>
        <taxon>Desulfocucumaceae</taxon>
        <taxon>Desulfocucumis</taxon>
    </lineage>
</organism>
<dbReference type="AlphaFoldDB" id="A0A2L2XBK5"/>
<reference evidence="2" key="1">
    <citation type="submission" date="2018-02" db="EMBL/GenBank/DDBJ databases">
        <title>Genome sequence of Desulfocucumis palustris strain NAW-5.</title>
        <authorList>
            <person name="Watanabe M."/>
            <person name="Kojima H."/>
            <person name="Fukui M."/>
        </authorList>
    </citation>
    <scope>NUCLEOTIDE SEQUENCE [LARGE SCALE GENOMIC DNA]</scope>
    <source>
        <strain evidence="2">NAW-5</strain>
    </source>
</reference>
<dbReference type="SUPFAM" id="SSF53756">
    <property type="entry name" value="UDP-Glycosyltransferase/glycogen phosphorylase"/>
    <property type="match status" value="1"/>
</dbReference>
<sequence>MLPVIIHPPSLRFRWMFQRPQQLFNQFAQLGFQAIFCNPAGKKEPASVKKLSENLFICTKSDPLSIPHSGPRILWISAPSFVRHINRYRPHMVVYDALDDPSEEFSSWAPYVEEVRKRADIIFATSMKILNENRKFHPEVHLCPNGVDFEHFVPAQTGTLVRPADIPDNGRPTVGYIGALATWLDWELIDHITEKNPEYNFIFVGPLYNTRLPFHKNNMFVTGYKEYRYLPNYLQCFDVCLIPFKVTSMTRGCNPIKMYEYLSSGKPVVSTPLPEVAGMGEILIGTDPEGFNNFIHQAIHGDKPENRLKRIEIARQNSWERRARSAIEIMENKLRARGFLFSD</sequence>
<gene>
    <name evidence="1" type="ORF">DCCM_2563</name>
</gene>
<evidence type="ECO:0000313" key="2">
    <source>
        <dbReference type="Proteomes" id="UP000239549"/>
    </source>
</evidence>
<dbReference type="GO" id="GO:0016740">
    <property type="term" value="F:transferase activity"/>
    <property type="evidence" value="ECO:0007669"/>
    <property type="project" value="UniProtKB-KW"/>
</dbReference>
<comment type="caution">
    <text evidence="1">The sequence shown here is derived from an EMBL/GenBank/DDBJ whole genome shotgun (WGS) entry which is preliminary data.</text>
</comment>
<protein>
    <submittedName>
        <fullName evidence="1">Glycosyltransferase-like protein</fullName>
    </submittedName>
</protein>
<dbReference type="EMBL" id="BFAV01000102">
    <property type="protein sequence ID" value="GBF33462.1"/>
    <property type="molecule type" value="Genomic_DNA"/>
</dbReference>
<keyword evidence="2" id="KW-1185">Reference proteome</keyword>